<reference evidence="1 2" key="1">
    <citation type="journal article" date="2021" name="Hortic Res">
        <title>High-quality reference genome and annotation aids understanding of berry development for evergreen blueberry (Vaccinium darrowii).</title>
        <authorList>
            <person name="Yu J."/>
            <person name="Hulse-Kemp A.M."/>
            <person name="Babiker E."/>
            <person name="Staton M."/>
        </authorList>
    </citation>
    <scope>NUCLEOTIDE SEQUENCE [LARGE SCALE GENOMIC DNA]</scope>
    <source>
        <strain evidence="2">cv. NJ 8807/NJ 8810</strain>
        <tissue evidence="1">Young leaf</tissue>
    </source>
</reference>
<protein>
    <submittedName>
        <fullName evidence="1">Uncharacterized protein</fullName>
    </submittedName>
</protein>
<dbReference type="Proteomes" id="UP000828048">
    <property type="component" value="Chromosome 4"/>
</dbReference>
<evidence type="ECO:0000313" key="2">
    <source>
        <dbReference type="Proteomes" id="UP000828048"/>
    </source>
</evidence>
<dbReference type="EMBL" id="CM037154">
    <property type="protein sequence ID" value="KAH7860680.1"/>
    <property type="molecule type" value="Genomic_DNA"/>
</dbReference>
<evidence type="ECO:0000313" key="1">
    <source>
        <dbReference type="EMBL" id="KAH7860680.1"/>
    </source>
</evidence>
<comment type="caution">
    <text evidence="1">The sequence shown here is derived from an EMBL/GenBank/DDBJ whole genome shotgun (WGS) entry which is preliminary data.</text>
</comment>
<keyword evidence="2" id="KW-1185">Reference proteome</keyword>
<proteinExistence type="predicted"/>
<organism evidence="1 2">
    <name type="scientific">Vaccinium darrowii</name>
    <dbReference type="NCBI Taxonomy" id="229202"/>
    <lineage>
        <taxon>Eukaryota</taxon>
        <taxon>Viridiplantae</taxon>
        <taxon>Streptophyta</taxon>
        <taxon>Embryophyta</taxon>
        <taxon>Tracheophyta</taxon>
        <taxon>Spermatophyta</taxon>
        <taxon>Magnoliopsida</taxon>
        <taxon>eudicotyledons</taxon>
        <taxon>Gunneridae</taxon>
        <taxon>Pentapetalae</taxon>
        <taxon>asterids</taxon>
        <taxon>Ericales</taxon>
        <taxon>Ericaceae</taxon>
        <taxon>Vaccinioideae</taxon>
        <taxon>Vaccinieae</taxon>
        <taxon>Vaccinium</taxon>
    </lineage>
</organism>
<gene>
    <name evidence="1" type="ORF">Vadar_016652</name>
</gene>
<sequence>MGKSGKNFIKPGSLATQKKTKYERRRDRRIKEIRARLLACGVNHTLASLRGSSLPNCTKEKGGGTGNEVDDPDYRLPSDEDESDNESFDSFEHEVRDMPPGGFTRSQAEPQYESIIAHERVTRSMPHPMVETQSSPPPRIELRSEVAASCSAAPEKHARGRGPTRGLEIQGLIYKNGGKLLVPIPQEHRAPVGLYASKLASKIGVEVRENVKDLSVTSWKAVDESIKAPLFQHLKDQFDLEGDPIDVHKAVATKCGRRLSDHTHRLYTKFKKLKKTKGEGYARSHPPPKIGMEQWSSLIEKKWTNTDWMKRSLANQTNRSNNKTKHRCGSKSLPVRVNEYAQLNGGELPNLPDFYKSTHYNGDTDKWIAPECQTNYEKMKQIEAEHKEAGTPLTQEELSIMELKKRPGYVKGLGLRPSSSIRTTCEFATTKELLGFHPVWACWA</sequence>
<name>A0ACB7Z456_9ERIC</name>
<accession>A0ACB7Z456</accession>